<dbReference type="Proteomes" id="UP000245670">
    <property type="component" value="Unassembled WGS sequence"/>
</dbReference>
<dbReference type="AlphaFoldDB" id="A0A2U2JEX5"/>
<gene>
    <name evidence="6" type="ORF">DIS07_02945</name>
</gene>
<feature type="transmembrane region" description="Helical" evidence="4">
    <location>
        <begin position="335"/>
        <end position="357"/>
    </location>
</feature>
<evidence type="ECO:0000256" key="2">
    <source>
        <dbReference type="ARBA" id="ARBA00022676"/>
    </source>
</evidence>
<dbReference type="Gene3D" id="3.90.550.10">
    <property type="entry name" value="Spore Coat Polysaccharide Biosynthesis Protein SpsA, Chain A"/>
    <property type="match status" value="1"/>
</dbReference>
<dbReference type="OrthoDB" id="9805625at2"/>
<reference evidence="6 7" key="1">
    <citation type="submission" date="2018-05" db="EMBL/GenBank/DDBJ databases">
        <title>Polaribacter aquimarinus sp. nov., isolated from sediment in a sediment of sea.</title>
        <authorList>
            <person name="Lu D."/>
        </authorList>
    </citation>
    <scope>NUCLEOTIDE SEQUENCE [LARGE SCALE GENOMIC DNA]</scope>
    <source>
        <strain evidence="6 7">ZY113</strain>
    </source>
</reference>
<evidence type="ECO:0000256" key="3">
    <source>
        <dbReference type="ARBA" id="ARBA00022679"/>
    </source>
</evidence>
<evidence type="ECO:0000313" key="6">
    <source>
        <dbReference type="EMBL" id="PWG06811.1"/>
    </source>
</evidence>
<protein>
    <submittedName>
        <fullName evidence="6">Glycosyltransferase</fullName>
    </submittedName>
</protein>
<keyword evidence="4" id="KW-0472">Membrane</keyword>
<dbReference type="PANTHER" id="PTHR43630">
    <property type="entry name" value="POLY-BETA-1,6-N-ACETYL-D-GLUCOSAMINE SYNTHASE"/>
    <property type="match status" value="1"/>
</dbReference>
<evidence type="ECO:0000256" key="4">
    <source>
        <dbReference type="SAM" id="Phobius"/>
    </source>
</evidence>
<name>A0A2U2JEX5_9FLAO</name>
<evidence type="ECO:0000313" key="7">
    <source>
        <dbReference type="Proteomes" id="UP000245670"/>
    </source>
</evidence>
<keyword evidence="4" id="KW-1133">Transmembrane helix</keyword>
<dbReference type="PANTHER" id="PTHR43630:SF1">
    <property type="entry name" value="POLY-BETA-1,6-N-ACETYL-D-GLUCOSAMINE SYNTHASE"/>
    <property type="match status" value="1"/>
</dbReference>
<feature type="domain" description="Glycosyltransferase 2-like" evidence="5">
    <location>
        <begin position="41"/>
        <end position="175"/>
    </location>
</feature>
<dbReference type="CDD" id="cd04192">
    <property type="entry name" value="GT_2_like_e"/>
    <property type="match status" value="1"/>
</dbReference>
<sequence length="370" mass="42922">MIWVIVFICTLYTILIIFLTIGFYKVDEFIDKSELATTKFSVVIPFRNEAKNLPILLDSISKLNYPSKLVEFIFVDDDSSDDSVEIIKKMLPNVRMTFQLLKNKRTSNSPKKDAITTAISVAKNEWIVTTDADCFLPEKWLKTLDAFIQKNHPKMVVAPVNYQVKNNFLEQFQLLDFMSMQGTTIGSFGMNFPFLCNGANLAYRKNDFFKLNGFDGNDTMASGDDVFLFEKFIESDKKSVQYLKSKDAIVTTFPVKNWSDLINQRTRWAAKTSHFNSLKVKLIGLIVLLMNLFTIFCVFTGSLKLILISLGLKIIIDWFLLKKAMLFFNQKINFMKWYIPTCICHPFFSIYVIFLTLTSKYHWKGRKYKK</sequence>
<keyword evidence="2" id="KW-0328">Glycosyltransferase</keyword>
<feature type="transmembrane region" description="Helical" evidence="4">
    <location>
        <begin position="5"/>
        <end position="24"/>
    </location>
</feature>
<organism evidence="6 7">
    <name type="scientific">Polaribacter aquimarinus</name>
    <dbReference type="NCBI Taxonomy" id="2100726"/>
    <lineage>
        <taxon>Bacteria</taxon>
        <taxon>Pseudomonadati</taxon>
        <taxon>Bacteroidota</taxon>
        <taxon>Flavobacteriia</taxon>
        <taxon>Flavobacteriales</taxon>
        <taxon>Flavobacteriaceae</taxon>
    </lineage>
</organism>
<dbReference type="GO" id="GO:0016757">
    <property type="term" value="F:glycosyltransferase activity"/>
    <property type="evidence" value="ECO:0007669"/>
    <property type="project" value="UniProtKB-KW"/>
</dbReference>
<feature type="transmembrane region" description="Helical" evidence="4">
    <location>
        <begin position="282"/>
        <end position="315"/>
    </location>
</feature>
<comment type="similarity">
    <text evidence="1">Belongs to the glycosyltransferase 2 family.</text>
</comment>
<dbReference type="EMBL" id="QFFG01000001">
    <property type="protein sequence ID" value="PWG06811.1"/>
    <property type="molecule type" value="Genomic_DNA"/>
</dbReference>
<evidence type="ECO:0000259" key="5">
    <source>
        <dbReference type="Pfam" id="PF00535"/>
    </source>
</evidence>
<comment type="caution">
    <text evidence="6">The sequence shown here is derived from an EMBL/GenBank/DDBJ whole genome shotgun (WGS) entry which is preliminary data.</text>
</comment>
<keyword evidence="3 6" id="KW-0808">Transferase</keyword>
<keyword evidence="4" id="KW-0812">Transmembrane</keyword>
<evidence type="ECO:0000256" key="1">
    <source>
        <dbReference type="ARBA" id="ARBA00006739"/>
    </source>
</evidence>
<dbReference type="SUPFAM" id="SSF53448">
    <property type="entry name" value="Nucleotide-diphospho-sugar transferases"/>
    <property type="match status" value="1"/>
</dbReference>
<dbReference type="InterPro" id="IPR029044">
    <property type="entry name" value="Nucleotide-diphossugar_trans"/>
</dbReference>
<dbReference type="InterPro" id="IPR001173">
    <property type="entry name" value="Glyco_trans_2-like"/>
</dbReference>
<proteinExistence type="inferred from homology"/>
<accession>A0A2U2JEX5</accession>
<keyword evidence="7" id="KW-1185">Reference proteome</keyword>
<dbReference type="Pfam" id="PF00535">
    <property type="entry name" value="Glycos_transf_2"/>
    <property type="match status" value="1"/>
</dbReference>
<dbReference type="RefSeq" id="WP_109403719.1">
    <property type="nucleotide sequence ID" value="NZ_QFFG01000001.1"/>
</dbReference>